<dbReference type="InterPro" id="IPR016187">
    <property type="entry name" value="CTDL_fold"/>
</dbReference>
<evidence type="ECO:0000256" key="1">
    <source>
        <dbReference type="SAM" id="SignalP"/>
    </source>
</evidence>
<dbReference type="InterPro" id="IPR016186">
    <property type="entry name" value="C-type_lectin-like/link_sf"/>
</dbReference>
<dbReference type="SMART" id="SM00034">
    <property type="entry name" value="CLECT"/>
    <property type="match status" value="1"/>
</dbReference>
<gene>
    <name evidence="3" type="ORF">CAMP_LOCUS10281</name>
</gene>
<evidence type="ECO:0000313" key="4">
    <source>
        <dbReference type="Proteomes" id="UP001152747"/>
    </source>
</evidence>
<feature type="chain" id="PRO_5040384177" description="C-type lectin domain-containing protein" evidence="1">
    <location>
        <begin position="17"/>
        <end position="262"/>
    </location>
</feature>
<keyword evidence="4" id="KW-1185">Reference proteome</keyword>
<organism evidence="3 4">
    <name type="scientific">Caenorhabditis angaria</name>
    <dbReference type="NCBI Taxonomy" id="860376"/>
    <lineage>
        <taxon>Eukaryota</taxon>
        <taxon>Metazoa</taxon>
        <taxon>Ecdysozoa</taxon>
        <taxon>Nematoda</taxon>
        <taxon>Chromadorea</taxon>
        <taxon>Rhabditida</taxon>
        <taxon>Rhabditina</taxon>
        <taxon>Rhabditomorpha</taxon>
        <taxon>Rhabditoidea</taxon>
        <taxon>Rhabditidae</taxon>
        <taxon>Peloderinae</taxon>
        <taxon>Caenorhabditis</taxon>
    </lineage>
</organism>
<protein>
    <recommendedName>
        <fullName evidence="2">C-type lectin domain-containing protein</fullName>
    </recommendedName>
</protein>
<sequence length="262" mass="29187">MLLVYFLVFFIKTLDFYHVYDGDTDTLTVYYGEDSKCGYKSQGSKVIQAGNLLKAPTTTSTTTTTTTTTTKPSTTTTQDRTKFNCIDNWTKVKRDGYNWCWQIFWFNETHDSAQSVCLGIQSANLSGFQNVAEKTTVANAFSSKFSNAISGLNTRTTYYGMLWIGLQRTSQCWNKNTTECKTGSAFKWTDGSTSLSTASLTTDWWTPNNPDNSGNVQTYVVMYMSSNASDKHSGKLDDATNDFNANSMFTLRGYICGKPATA</sequence>
<dbReference type="AlphaFoldDB" id="A0A9P1ILL0"/>
<dbReference type="InterPro" id="IPR001304">
    <property type="entry name" value="C-type_lectin-like"/>
</dbReference>
<proteinExistence type="predicted"/>
<dbReference type="PANTHER" id="PTHR23124">
    <property type="entry name" value="C-TYPE LECTIN DOMAIN-CONTAINING PROTEIN-RELATED-RELATED"/>
    <property type="match status" value="1"/>
</dbReference>
<keyword evidence="1" id="KW-0732">Signal</keyword>
<feature type="signal peptide" evidence="1">
    <location>
        <begin position="1"/>
        <end position="16"/>
    </location>
</feature>
<evidence type="ECO:0000313" key="3">
    <source>
        <dbReference type="EMBL" id="CAI5447644.1"/>
    </source>
</evidence>
<dbReference type="CDD" id="cd00037">
    <property type="entry name" value="CLECT"/>
    <property type="match status" value="1"/>
</dbReference>
<reference evidence="3" key="1">
    <citation type="submission" date="2022-11" db="EMBL/GenBank/DDBJ databases">
        <authorList>
            <person name="Kikuchi T."/>
        </authorList>
    </citation>
    <scope>NUCLEOTIDE SEQUENCE</scope>
    <source>
        <strain evidence="3">PS1010</strain>
    </source>
</reference>
<evidence type="ECO:0000259" key="2">
    <source>
        <dbReference type="SMART" id="SM00034"/>
    </source>
</evidence>
<accession>A0A9P1ILL0</accession>
<dbReference type="Proteomes" id="UP001152747">
    <property type="component" value="Unassembled WGS sequence"/>
</dbReference>
<dbReference type="SUPFAM" id="SSF56436">
    <property type="entry name" value="C-type lectin-like"/>
    <property type="match status" value="1"/>
</dbReference>
<dbReference type="EMBL" id="CANHGI010000004">
    <property type="protein sequence ID" value="CAI5447644.1"/>
    <property type="molecule type" value="Genomic_DNA"/>
</dbReference>
<feature type="domain" description="C-type lectin" evidence="2">
    <location>
        <begin position="85"/>
        <end position="257"/>
    </location>
</feature>
<name>A0A9P1ILL0_9PELO</name>
<comment type="caution">
    <text evidence="3">The sequence shown here is derived from an EMBL/GenBank/DDBJ whole genome shotgun (WGS) entry which is preliminary data.</text>
</comment>
<dbReference type="Gene3D" id="3.10.100.10">
    <property type="entry name" value="Mannose-Binding Protein A, subunit A"/>
    <property type="match status" value="1"/>
</dbReference>